<feature type="region of interest" description="Disordered" evidence="1">
    <location>
        <begin position="64"/>
        <end position="83"/>
    </location>
</feature>
<sequence>MIPEMGRMGKDKVTGFVGTVTGRSEYINGCVHLMLEAKAKPGMKPIHAWFDEDRCVTLTSPKRRKAVKKSGRYGSGGPMPHSA</sequence>
<proteinExistence type="predicted"/>
<reference evidence="2" key="1">
    <citation type="journal article" date="2015" name="Nature">
        <title>Complex archaea that bridge the gap between prokaryotes and eukaryotes.</title>
        <authorList>
            <person name="Spang A."/>
            <person name="Saw J.H."/>
            <person name="Jorgensen S.L."/>
            <person name="Zaremba-Niedzwiedzka K."/>
            <person name="Martijn J."/>
            <person name="Lind A.E."/>
            <person name="van Eijk R."/>
            <person name="Schleper C."/>
            <person name="Guy L."/>
            <person name="Ettema T.J."/>
        </authorList>
    </citation>
    <scope>NUCLEOTIDE SEQUENCE</scope>
</reference>
<organism evidence="2">
    <name type="scientific">marine sediment metagenome</name>
    <dbReference type="NCBI Taxonomy" id="412755"/>
    <lineage>
        <taxon>unclassified sequences</taxon>
        <taxon>metagenomes</taxon>
        <taxon>ecological metagenomes</taxon>
    </lineage>
</organism>
<dbReference type="EMBL" id="LAZR01017255">
    <property type="protein sequence ID" value="KKM01184.1"/>
    <property type="molecule type" value="Genomic_DNA"/>
</dbReference>
<dbReference type="AlphaFoldDB" id="A0A0F9GQV8"/>
<name>A0A0F9GQV8_9ZZZZ</name>
<protein>
    <submittedName>
        <fullName evidence="2">Uncharacterized protein</fullName>
    </submittedName>
</protein>
<comment type="caution">
    <text evidence="2">The sequence shown here is derived from an EMBL/GenBank/DDBJ whole genome shotgun (WGS) entry which is preliminary data.</text>
</comment>
<evidence type="ECO:0000313" key="2">
    <source>
        <dbReference type="EMBL" id="KKM01184.1"/>
    </source>
</evidence>
<gene>
    <name evidence="2" type="ORF">LCGC14_1797020</name>
</gene>
<accession>A0A0F9GQV8</accession>
<evidence type="ECO:0000256" key="1">
    <source>
        <dbReference type="SAM" id="MobiDB-lite"/>
    </source>
</evidence>